<dbReference type="InParanoid" id="A0A3N4LWS8"/>
<feature type="compositionally biased region" description="Basic residues" evidence="1">
    <location>
        <begin position="11"/>
        <end position="20"/>
    </location>
</feature>
<feature type="region of interest" description="Disordered" evidence="1">
    <location>
        <begin position="1"/>
        <end position="43"/>
    </location>
</feature>
<sequence length="340" mass="38413">MQSNRPQGGHRGGHERHRRPNINPNASTTVTETWNSQNSLDRSGNRTAEGVFFDLQGPTQLDNSNEATQHSHSNTFRIPQGLHGDNIDPSLMDWQSFPLASQVPQIYNSQNHGNQYNFGGSYPPSLQSNSGSYFPGGNYLPNTHSHNRIYPQQVAAYDENNGGYSNTGDPYFQHQIQTFQQPFPVELALPGGTGLSAFPPQVMAPVQQLQSFVQPQQHSQTHNGLSVQWGTTPRRALPTPQRSQNRDNSRQFPSQHTSEQPPTRTPAPIEGNYGYIPVNPRFGDLYRPKQRDNMGNPTTWEHIVTKEEYTRDELQVIHEGIEVWAYLHTHPDIRRLGVDY</sequence>
<evidence type="ECO:0000256" key="1">
    <source>
        <dbReference type="SAM" id="MobiDB-lite"/>
    </source>
</evidence>
<accession>A0A3N4LWS8</accession>
<feature type="compositionally biased region" description="Polar residues" evidence="1">
    <location>
        <begin position="221"/>
        <end position="231"/>
    </location>
</feature>
<protein>
    <submittedName>
        <fullName evidence="2">Uncharacterized protein</fullName>
    </submittedName>
</protein>
<organism evidence="2 3">
    <name type="scientific">Terfezia boudieri ATCC MYA-4762</name>
    <dbReference type="NCBI Taxonomy" id="1051890"/>
    <lineage>
        <taxon>Eukaryota</taxon>
        <taxon>Fungi</taxon>
        <taxon>Dikarya</taxon>
        <taxon>Ascomycota</taxon>
        <taxon>Pezizomycotina</taxon>
        <taxon>Pezizomycetes</taxon>
        <taxon>Pezizales</taxon>
        <taxon>Pezizaceae</taxon>
        <taxon>Terfezia</taxon>
    </lineage>
</organism>
<name>A0A3N4LWS8_9PEZI</name>
<evidence type="ECO:0000313" key="2">
    <source>
        <dbReference type="EMBL" id="RPB27344.1"/>
    </source>
</evidence>
<dbReference type="Proteomes" id="UP000267821">
    <property type="component" value="Unassembled WGS sequence"/>
</dbReference>
<keyword evidence="3" id="KW-1185">Reference proteome</keyword>
<feature type="compositionally biased region" description="Polar residues" evidence="1">
    <location>
        <begin position="22"/>
        <end position="43"/>
    </location>
</feature>
<dbReference type="OrthoDB" id="10315939at2759"/>
<feature type="compositionally biased region" description="Polar residues" evidence="1">
    <location>
        <begin position="250"/>
        <end position="262"/>
    </location>
</feature>
<feature type="region of interest" description="Disordered" evidence="1">
    <location>
        <begin position="209"/>
        <end position="274"/>
    </location>
</feature>
<dbReference type="EMBL" id="ML121531">
    <property type="protein sequence ID" value="RPB27344.1"/>
    <property type="molecule type" value="Genomic_DNA"/>
</dbReference>
<reference evidence="2 3" key="1">
    <citation type="journal article" date="2018" name="Nat. Ecol. Evol.">
        <title>Pezizomycetes genomes reveal the molecular basis of ectomycorrhizal truffle lifestyle.</title>
        <authorList>
            <person name="Murat C."/>
            <person name="Payen T."/>
            <person name="Noel B."/>
            <person name="Kuo A."/>
            <person name="Morin E."/>
            <person name="Chen J."/>
            <person name="Kohler A."/>
            <person name="Krizsan K."/>
            <person name="Balestrini R."/>
            <person name="Da Silva C."/>
            <person name="Montanini B."/>
            <person name="Hainaut M."/>
            <person name="Levati E."/>
            <person name="Barry K.W."/>
            <person name="Belfiori B."/>
            <person name="Cichocki N."/>
            <person name="Clum A."/>
            <person name="Dockter R.B."/>
            <person name="Fauchery L."/>
            <person name="Guy J."/>
            <person name="Iotti M."/>
            <person name="Le Tacon F."/>
            <person name="Lindquist E.A."/>
            <person name="Lipzen A."/>
            <person name="Malagnac F."/>
            <person name="Mello A."/>
            <person name="Molinier V."/>
            <person name="Miyauchi S."/>
            <person name="Poulain J."/>
            <person name="Riccioni C."/>
            <person name="Rubini A."/>
            <person name="Sitrit Y."/>
            <person name="Splivallo R."/>
            <person name="Traeger S."/>
            <person name="Wang M."/>
            <person name="Zifcakova L."/>
            <person name="Wipf D."/>
            <person name="Zambonelli A."/>
            <person name="Paolocci F."/>
            <person name="Nowrousian M."/>
            <person name="Ottonello S."/>
            <person name="Baldrian P."/>
            <person name="Spatafora J.W."/>
            <person name="Henrissat B."/>
            <person name="Nagy L.G."/>
            <person name="Aury J.M."/>
            <person name="Wincker P."/>
            <person name="Grigoriev I.V."/>
            <person name="Bonfante P."/>
            <person name="Martin F.M."/>
        </authorList>
    </citation>
    <scope>NUCLEOTIDE SEQUENCE [LARGE SCALE GENOMIC DNA]</scope>
    <source>
        <strain evidence="2 3">ATCC MYA-4762</strain>
    </source>
</reference>
<evidence type="ECO:0000313" key="3">
    <source>
        <dbReference type="Proteomes" id="UP000267821"/>
    </source>
</evidence>
<proteinExistence type="predicted"/>
<feature type="compositionally biased region" description="Low complexity" evidence="1">
    <location>
        <begin position="209"/>
        <end position="220"/>
    </location>
</feature>
<gene>
    <name evidence="2" type="ORF">L211DRAFT_865558</name>
</gene>
<dbReference type="AlphaFoldDB" id="A0A3N4LWS8"/>